<keyword evidence="4" id="KW-0349">Heme</keyword>
<evidence type="ECO:0000313" key="10">
    <source>
        <dbReference type="Proteomes" id="UP000054279"/>
    </source>
</evidence>
<comment type="similarity">
    <text evidence="3">Belongs to the cytochrome P450 family.</text>
</comment>
<dbReference type="SUPFAM" id="SSF48264">
    <property type="entry name" value="Cytochrome P450"/>
    <property type="match status" value="1"/>
</dbReference>
<keyword evidence="5" id="KW-0479">Metal-binding</keyword>
<evidence type="ECO:0000256" key="2">
    <source>
        <dbReference type="ARBA" id="ARBA00005179"/>
    </source>
</evidence>
<dbReference type="GO" id="GO:0005506">
    <property type="term" value="F:iron ion binding"/>
    <property type="evidence" value="ECO:0007669"/>
    <property type="project" value="InterPro"/>
</dbReference>
<protein>
    <recommendedName>
        <fullName evidence="11">Cytochrome P450</fullName>
    </recommendedName>
</protein>
<comment type="pathway">
    <text evidence="2">Secondary metabolite biosynthesis.</text>
</comment>
<dbReference type="AlphaFoldDB" id="A0A0C9V9Y3"/>
<proteinExistence type="inferred from homology"/>
<comment type="cofactor">
    <cofactor evidence="1">
        <name>heme</name>
        <dbReference type="ChEBI" id="CHEBI:30413"/>
    </cofactor>
</comment>
<dbReference type="EMBL" id="KN837203">
    <property type="protein sequence ID" value="KIJ34126.1"/>
    <property type="molecule type" value="Genomic_DNA"/>
</dbReference>
<dbReference type="Gene3D" id="1.10.630.10">
    <property type="entry name" value="Cytochrome P450"/>
    <property type="match status" value="1"/>
</dbReference>
<evidence type="ECO:0000256" key="8">
    <source>
        <dbReference type="ARBA" id="ARBA00023033"/>
    </source>
</evidence>
<evidence type="ECO:0000256" key="6">
    <source>
        <dbReference type="ARBA" id="ARBA00023002"/>
    </source>
</evidence>
<dbReference type="Proteomes" id="UP000054279">
    <property type="component" value="Unassembled WGS sequence"/>
</dbReference>
<evidence type="ECO:0000256" key="3">
    <source>
        <dbReference type="ARBA" id="ARBA00010617"/>
    </source>
</evidence>
<dbReference type="Pfam" id="PF00067">
    <property type="entry name" value="p450"/>
    <property type="match status" value="2"/>
</dbReference>
<dbReference type="GO" id="GO:0004497">
    <property type="term" value="F:monooxygenase activity"/>
    <property type="evidence" value="ECO:0007669"/>
    <property type="project" value="UniProtKB-KW"/>
</dbReference>
<dbReference type="OrthoDB" id="1470350at2759"/>
<evidence type="ECO:0000256" key="5">
    <source>
        <dbReference type="ARBA" id="ARBA00022723"/>
    </source>
</evidence>
<dbReference type="GO" id="GO:0016705">
    <property type="term" value="F:oxidoreductase activity, acting on paired donors, with incorporation or reduction of molecular oxygen"/>
    <property type="evidence" value="ECO:0007669"/>
    <property type="project" value="InterPro"/>
</dbReference>
<dbReference type="InterPro" id="IPR050121">
    <property type="entry name" value="Cytochrome_P450_monoxygenase"/>
</dbReference>
<evidence type="ECO:0000256" key="1">
    <source>
        <dbReference type="ARBA" id="ARBA00001971"/>
    </source>
</evidence>
<accession>A0A0C9V9Y3</accession>
<keyword evidence="8" id="KW-0503">Monooxygenase</keyword>
<evidence type="ECO:0000313" key="9">
    <source>
        <dbReference type="EMBL" id="KIJ34126.1"/>
    </source>
</evidence>
<sequence>MQYFFNTSGYNYPKTKQAKVIASLITGNGLALVDGEVHSRQRRIMIPAFHFSTLRAFLPRFQFVAQKTTDKWDGILQKWDGKAVIEMTSWLTKTTLDVMGESKSYSYFGKAMSNTQQLKRIRGYMKEARKVARHIIETASKDHNQGREGAKDIMSILIRANLSENPKTQLDDESLMSQMTTFIFAGHDSTAATTSWALYHLAHHPEAQTRLRNKIRQTKMIAAARGTP</sequence>
<dbReference type="InterPro" id="IPR001128">
    <property type="entry name" value="Cyt_P450"/>
</dbReference>
<evidence type="ECO:0000256" key="4">
    <source>
        <dbReference type="ARBA" id="ARBA00022617"/>
    </source>
</evidence>
<dbReference type="PANTHER" id="PTHR24305">
    <property type="entry name" value="CYTOCHROME P450"/>
    <property type="match status" value="1"/>
</dbReference>
<keyword evidence="7" id="KW-0408">Iron</keyword>
<dbReference type="HOGENOM" id="CLU_1215446_0_0_1"/>
<dbReference type="GO" id="GO:0020037">
    <property type="term" value="F:heme binding"/>
    <property type="evidence" value="ECO:0007669"/>
    <property type="project" value="InterPro"/>
</dbReference>
<gene>
    <name evidence="9" type="ORF">M422DRAFT_263775</name>
</gene>
<organism evidence="9 10">
    <name type="scientific">Sphaerobolus stellatus (strain SS14)</name>
    <dbReference type="NCBI Taxonomy" id="990650"/>
    <lineage>
        <taxon>Eukaryota</taxon>
        <taxon>Fungi</taxon>
        <taxon>Dikarya</taxon>
        <taxon>Basidiomycota</taxon>
        <taxon>Agaricomycotina</taxon>
        <taxon>Agaricomycetes</taxon>
        <taxon>Phallomycetidae</taxon>
        <taxon>Geastrales</taxon>
        <taxon>Sphaerobolaceae</taxon>
        <taxon>Sphaerobolus</taxon>
    </lineage>
</organism>
<dbReference type="InterPro" id="IPR036396">
    <property type="entry name" value="Cyt_P450_sf"/>
</dbReference>
<reference evidence="9 10" key="1">
    <citation type="submission" date="2014-06" db="EMBL/GenBank/DDBJ databases">
        <title>Evolutionary Origins and Diversification of the Mycorrhizal Mutualists.</title>
        <authorList>
            <consortium name="DOE Joint Genome Institute"/>
            <consortium name="Mycorrhizal Genomics Consortium"/>
            <person name="Kohler A."/>
            <person name="Kuo A."/>
            <person name="Nagy L.G."/>
            <person name="Floudas D."/>
            <person name="Copeland A."/>
            <person name="Barry K.W."/>
            <person name="Cichocki N."/>
            <person name="Veneault-Fourrey C."/>
            <person name="LaButti K."/>
            <person name="Lindquist E.A."/>
            <person name="Lipzen A."/>
            <person name="Lundell T."/>
            <person name="Morin E."/>
            <person name="Murat C."/>
            <person name="Riley R."/>
            <person name="Ohm R."/>
            <person name="Sun H."/>
            <person name="Tunlid A."/>
            <person name="Henrissat B."/>
            <person name="Grigoriev I.V."/>
            <person name="Hibbett D.S."/>
            <person name="Martin F."/>
        </authorList>
    </citation>
    <scope>NUCLEOTIDE SEQUENCE [LARGE SCALE GENOMIC DNA]</scope>
    <source>
        <strain evidence="9 10">SS14</strain>
    </source>
</reference>
<keyword evidence="6" id="KW-0560">Oxidoreductase</keyword>
<keyword evidence="10" id="KW-1185">Reference proteome</keyword>
<name>A0A0C9V9Y3_SPHS4</name>
<dbReference type="PANTHER" id="PTHR24305:SF166">
    <property type="entry name" value="CYTOCHROME P450 12A4, MITOCHONDRIAL-RELATED"/>
    <property type="match status" value="1"/>
</dbReference>
<evidence type="ECO:0000256" key="7">
    <source>
        <dbReference type="ARBA" id="ARBA00023004"/>
    </source>
</evidence>
<evidence type="ECO:0008006" key="11">
    <source>
        <dbReference type="Google" id="ProtNLM"/>
    </source>
</evidence>